<evidence type="ECO:0000256" key="1">
    <source>
        <dbReference type="SAM" id="MobiDB-lite"/>
    </source>
</evidence>
<comment type="caution">
    <text evidence="2">The sequence shown here is derived from an EMBL/GenBank/DDBJ whole genome shotgun (WGS) entry which is preliminary data.</text>
</comment>
<proteinExistence type="predicted"/>
<sequence>MDFKDFVKKHCTNLKTSVTGQRINWLKVKWIQVRRDNQRSVFVNYSFDDNQFQEIQVQKTTRKQKGVHNTWPNRESDLKRCYDTKLPISIQKKNDLVNLCSKETIPKELNSYYESLPTSSKEKDFVPMESDEEDTDIE</sequence>
<keyword evidence="3" id="KW-1185">Reference proteome</keyword>
<gene>
    <name evidence="2" type="ORF">DPMN_044508</name>
</gene>
<reference evidence="2" key="2">
    <citation type="submission" date="2020-11" db="EMBL/GenBank/DDBJ databases">
        <authorList>
            <person name="McCartney M.A."/>
            <person name="Auch B."/>
            <person name="Kono T."/>
            <person name="Mallez S."/>
            <person name="Becker A."/>
            <person name="Gohl D.M."/>
            <person name="Silverstein K.A.T."/>
            <person name="Koren S."/>
            <person name="Bechman K.B."/>
            <person name="Herman A."/>
            <person name="Abrahante J.E."/>
            <person name="Garbe J."/>
        </authorList>
    </citation>
    <scope>NUCLEOTIDE SEQUENCE</scope>
    <source>
        <strain evidence="2">Duluth1</strain>
        <tissue evidence="2">Whole animal</tissue>
    </source>
</reference>
<organism evidence="2 3">
    <name type="scientific">Dreissena polymorpha</name>
    <name type="common">Zebra mussel</name>
    <name type="synonym">Mytilus polymorpha</name>
    <dbReference type="NCBI Taxonomy" id="45954"/>
    <lineage>
        <taxon>Eukaryota</taxon>
        <taxon>Metazoa</taxon>
        <taxon>Spiralia</taxon>
        <taxon>Lophotrochozoa</taxon>
        <taxon>Mollusca</taxon>
        <taxon>Bivalvia</taxon>
        <taxon>Autobranchia</taxon>
        <taxon>Heteroconchia</taxon>
        <taxon>Euheterodonta</taxon>
        <taxon>Imparidentia</taxon>
        <taxon>Neoheterodontei</taxon>
        <taxon>Myida</taxon>
        <taxon>Dreissenoidea</taxon>
        <taxon>Dreissenidae</taxon>
        <taxon>Dreissena</taxon>
    </lineage>
</organism>
<name>A0A9D4D3C4_DREPO</name>
<evidence type="ECO:0000313" key="3">
    <source>
        <dbReference type="Proteomes" id="UP000828390"/>
    </source>
</evidence>
<protein>
    <submittedName>
        <fullName evidence="2">Uncharacterized protein</fullName>
    </submittedName>
</protein>
<dbReference type="EMBL" id="JAIWYP010000011">
    <property type="protein sequence ID" value="KAH3737910.1"/>
    <property type="molecule type" value="Genomic_DNA"/>
</dbReference>
<evidence type="ECO:0000313" key="2">
    <source>
        <dbReference type="EMBL" id="KAH3737910.1"/>
    </source>
</evidence>
<reference evidence="2" key="1">
    <citation type="journal article" date="2019" name="bioRxiv">
        <title>The Genome of the Zebra Mussel, Dreissena polymorpha: A Resource for Invasive Species Research.</title>
        <authorList>
            <person name="McCartney M.A."/>
            <person name="Auch B."/>
            <person name="Kono T."/>
            <person name="Mallez S."/>
            <person name="Zhang Y."/>
            <person name="Obille A."/>
            <person name="Becker A."/>
            <person name="Abrahante J.E."/>
            <person name="Garbe J."/>
            <person name="Badalamenti J.P."/>
            <person name="Herman A."/>
            <person name="Mangelson H."/>
            <person name="Liachko I."/>
            <person name="Sullivan S."/>
            <person name="Sone E.D."/>
            <person name="Koren S."/>
            <person name="Silverstein K.A.T."/>
            <person name="Beckman K.B."/>
            <person name="Gohl D.M."/>
        </authorList>
    </citation>
    <scope>NUCLEOTIDE SEQUENCE</scope>
    <source>
        <strain evidence="2">Duluth1</strain>
        <tissue evidence="2">Whole animal</tissue>
    </source>
</reference>
<dbReference type="AlphaFoldDB" id="A0A9D4D3C4"/>
<feature type="compositionally biased region" description="Acidic residues" evidence="1">
    <location>
        <begin position="129"/>
        <end position="138"/>
    </location>
</feature>
<accession>A0A9D4D3C4</accession>
<dbReference type="Proteomes" id="UP000828390">
    <property type="component" value="Unassembled WGS sequence"/>
</dbReference>
<feature type="region of interest" description="Disordered" evidence="1">
    <location>
        <begin position="115"/>
        <end position="138"/>
    </location>
</feature>